<accession>A0AAD9VGE0</accession>
<organism evidence="8 9">
    <name type="scientific">Acropora cervicornis</name>
    <name type="common">Staghorn coral</name>
    <dbReference type="NCBI Taxonomy" id="6130"/>
    <lineage>
        <taxon>Eukaryota</taxon>
        <taxon>Metazoa</taxon>
        <taxon>Cnidaria</taxon>
        <taxon>Anthozoa</taxon>
        <taxon>Hexacorallia</taxon>
        <taxon>Scleractinia</taxon>
        <taxon>Astrocoeniina</taxon>
        <taxon>Acroporidae</taxon>
        <taxon>Acropora</taxon>
    </lineage>
</organism>
<dbReference type="Pfam" id="PF00001">
    <property type="entry name" value="7tm_1"/>
    <property type="match status" value="2"/>
</dbReference>
<dbReference type="InterPro" id="IPR000276">
    <property type="entry name" value="GPCR_Rhodpsn"/>
</dbReference>
<feature type="transmembrane region" description="Helical" evidence="6">
    <location>
        <begin position="143"/>
        <end position="165"/>
    </location>
</feature>
<evidence type="ECO:0000313" key="9">
    <source>
        <dbReference type="Proteomes" id="UP001249851"/>
    </source>
</evidence>
<keyword evidence="3 6" id="KW-0812">Transmembrane</keyword>
<evidence type="ECO:0000256" key="2">
    <source>
        <dbReference type="ARBA" id="ARBA00022475"/>
    </source>
</evidence>
<sequence>MQTPPAIARLYCSKELTQGLDKQIICLSVINTVLAITAVVGNTLILIALHKETSLHRPSKALLRSLVASDFCVGFAELALVGKWNSILQEQWRVCRLFFHAQNVVAAISISLSLCTLTAISVDRLLALLLGLRYRQIVSLRRVYVVVIVLWVLIGVGLANLTILNRDEGKIAAALGIAVCLMTSTFCYTRIFFKLRYQRTQVHSSPPQQESQTISLNILRYRKTVSTSLCLQMSLVFCYLPYLLLAPFAYNHIEEKHSSTLYTQYFSTVTLVFSNSALNPILHCWKIKEARRVMMEILQCRQN</sequence>
<evidence type="ECO:0000256" key="4">
    <source>
        <dbReference type="ARBA" id="ARBA00022989"/>
    </source>
</evidence>
<feature type="domain" description="G-protein coupled receptors family 1 profile" evidence="7">
    <location>
        <begin position="41"/>
        <end position="283"/>
    </location>
</feature>
<gene>
    <name evidence="8" type="ORF">P5673_001156</name>
</gene>
<keyword evidence="9" id="KW-1185">Reference proteome</keyword>
<feature type="transmembrane region" description="Helical" evidence="6">
    <location>
        <begin position="101"/>
        <end position="122"/>
    </location>
</feature>
<dbReference type="Proteomes" id="UP001249851">
    <property type="component" value="Unassembled WGS sequence"/>
</dbReference>
<evidence type="ECO:0000256" key="1">
    <source>
        <dbReference type="ARBA" id="ARBA00004651"/>
    </source>
</evidence>
<dbReference type="GO" id="GO:0005886">
    <property type="term" value="C:plasma membrane"/>
    <property type="evidence" value="ECO:0007669"/>
    <property type="project" value="UniProtKB-SubCell"/>
</dbReference>
<dbReference type="PROSITE" id="PS50262">
    <property type="entry name" value="G_PROTEIN_RECEP_F1_2"/>
    <property type="match status" value="1"/>
</dbReference>
<dbReference type="Gene3D" id="1.20.1070.10">
    <property type="entry name" value="Rhodopsin 7-helix transmembrane proteins"/>
    <property type="match status" value="2"/>
</dbReference>
<feature type="transmembrane region" description="Helical" evidence="6">
    <location>
        <begin position="262"/>
        <end position="285"/>
    </location>
</feature>
<dbReference type="SUPFAM" id="SSF81321">
    <property type="entry name" value="Family A G protein-coupled receptor-like"/>
    <property type="match status" value="1"/>
</dbReference>
<evidence type="ECO:0000256" key="5">
    <source>
        <dbReference type="ARBA" id="ARBA00023136"/>
    </source>
</evidence>
<keyword evidence="5 6" id="KW-0472">Membrane</keyword>
<dbReference type="AlphaFoldDB" id="A0AAD9VGE0"/>
<dbReference type="GO" id="GO:0004930">
    <property type="term" value="F:G protein-coupled receptor activity"/>
    <property type="evidence" value="ECO:0007669"/>
    <property type="project" value="InterPro"/>
</dbReference>
<protein>
    <submittedName>
        <fullName evidence="8">Melanocortin receptor 3</fullName>
    </submittedName>
</protein>
<dbReference type="EMBL" id="JARQWQ010000002">
    <property type="protein sequence ID" value="KAK2573499.1"/>
    <property type="molecule type" value="Genomic_DNA"/>
</dbReference>
<feature type="transmembrane region" description="Helical" evidence="6">
    <location>
        <begin position="24"/>
        <end position="49"/>
    </location>
</feature>
<proteinExistence type="predicted"/>
<reference evidence="8" key="2">
    <citation type="journal article" date="2023" name="Science">
        <title>Genomic signatures of disease resistance in endangered staghorn corals.</title>
        <authorList>
            <person name="Vollmer S.V."/>
            <person name="Selwyn J.D."/>
            <person name="Despard B.A."/>
            <person name="Roesel C.L."/>
        </authorList>
    </citation>
    <scope>NUCLEOTIDE SEQUENCE</scope>
    <source>
        <strain evidence="8">K2</strain>
    </source>
</reference>
<reference evidence="8" key="1">
    <citation type="journal article" date="2023" name="G3 (Bethesda)">
        <title>Whole genome assembly and annotation of the endangered Caribbean coral Acropora cervicornis.</title>
        <authorList>
            <person name="Selwyn J.D."/>
            <person name="Vollmer S.V."/>
        </authorList>
    </citation>
    <scope>NUCLEOTIDE SEQUENCE</scope>
    <source>
        <strain evidence="8">K2</strain>
    </source>
</reference>
<keyword evidence="4 6" id="KW-1133">Transmembrane helix</keyword>
<keyword evidence="2" id="KW-1003">Cell membrane</keyword>
<comment type="caution">
    <text evidence="8">The sequence shown here is derived from an EMBL/GenBank/DDBJ whole genome shotgun (WGS) entry which is preliminary data.</text>
</comment>
<dbReference type="PANTHER" id="PTHR22750">
    <property type="entry name" value="G-PROTEIN COUPLED RECEPTOR"/>
    <property type="match status" value="1"/>
</dbReference>
<comment type="subcellular location">
    <subcellularLocation>
        <location evidence="1">Cell membrane</location>
        <topology evidence="1">Multi-pass membrane protein</topology>
    </subcellularLocation>
</comment>
<evidence type="ECO:0000256" key="3">
    <source>
        <dbReference type="ARBA" id="ARBA00022692"/>
    </source>
</evidence>
<feature type="transmembrane region" description="Helical" evidence="6">
    <location>
        <begin position="229"/>
        <end position="250"/>
    </location>
</feature>
<keyword evidence="8" id="KW-0675">Receptor</keyword>
<evidence type="ECO:0000313" key="8">
    <source>
        <dbReference type="EMBL" id="KAK2573499.1"/>
    </source>
</evidence>
<dbReference type="InterPro" id="IPR017452">
    <property type="entry name" value="GPCR_Rhodpsn_7TM"/>
</dbReference>
<name>A0AAD9VGE0_ACRCE</name>
<evidence type="ECO:0000259" key="7">
    <source>
        <dbReference type="PROSITE" id="PS50262"/>
    </source>
</evidence>
<feature type="transmembrane region" description="Helical" evidence="6">
    <location>
        <begin position="171"/>
        <end position="193"/>
    </location>
</feature>
<evidence type="ECO:0000256" key="6">
    <source>
        <dbReference type="SAM" id="Phobius"/>
    </source>
</evidence>
<dbReference type="CDD" id="cd00637">
    <property type="entry name" value="7tm_classA_rhodopsin-like"/>
    <property type="match status" value="1"/>
</dbReference>
<dbReference type="PRINTS" id="PR00237">
    <property type="entry name" value="GPCRRHODOPSN"/>
</dbReference>